<feature type="region of interest" description="Disordered" evidence="1">
    <location>
        <begin position="106"/>
        <end position="200"/>
    </location>
</feature>
<sequence length="291" mass="31646">MFRRGARNLLPIYKKNQKSVKRAVKSRLRGANRVLDTNVTPAKQVQAESTSLCSASRSQRKKRDLKGVNLDLGGGGGGMRGKLPGVQAVCETPEAQEMALRKGNGLREDVTDGLGGEAVTARPPPSRPRAPVTHMRGPRPLGLPPPWGQRPPGEEDMRTIPASGHATRKQLPRHPEAARPREAPSSRPALPSETEPVTLPSARANSRDIWRAMAPAPPGVNLILCLAGRTLKCKVNSSFLMPNNIYLIPTKLRFMERLICSRLHKGCCGHSLNPGSLFCPVFSAKILNAFF</sequence>
<evidence type="ECO:0000313" key="2">
    <source>
        <dbReference type="Ensembl" id="ENSMPUP00000014055.1"/>
    </source>
</evidence>
<evidence type="ECO:0000256" key="1">
    <source>
        <dbReference type="SAM" id="MobiDB-lite"/>
    </source>
</evidence>
<name>M3YRU5_MUSPF</name>
<dbReference type="InParanoid" id="M3YRU5"/>
<feature type="compositionally biased region" description="Polar residues" evidence="1">
    <location>
        <begin position="47"/>
        <end position="57"/>
    </location>
</feature>
<organism evidence="2">
    <name type="scientific">Mustela putorius furo</name>
    <name type="common">European domestic ferret</name>
    <name type="synonym">Mustela furo</name>
    <dbReference type="NCBI Taxonomy" id="9669"/>
    <lineage>
        <taxon>Eukaryota</taxon>
        <taxon>Metazoa</taxon>
        <taxon>Chordata</taxon>
        <taxon>Craniata</taxon>
        <taxon>Vertebrata</taxon>
        <taxon>Euteleostomi</taxon>
        <taxon>Mammalia</taxon>
        <taxon>Eutheria</taxon>
        <taxon>Laurasiatheria</taxon>
        <taxon>Carnivora</taxon>
        <taxon>Caniformia</taxon>
        <taxon>Musteloidea</taxon>
        <taxon>Mustelidae</taxon>
        <taxon>Mustelinae</taxon>
        <taxon>Mustela</taxon>
    </lineage>
</organism>
<dbReference type="HOGENOM" id="CLU_956332_0_0_1"/>
<protein>
    <submittedName>
        <fullName evidence="2">Uncharacterized protein</fullName>
    </submittedName>
</protein>
<dbReference type="AlphaFoldDB" id="M3YRU5"/>
<reference evidence="2" key="1">
    <citation type="submission" date="2024-06" db="UniProtKB">
        <authorList>
            <consortium name="Ensembl"/>
        </authorList>
    </citation>
    <scope>IDENTIFICATION</scope>
</reference>
<feature type="compositionally biased region" description="Basic and acidic residues" evidence="1">
    <location>
        <begin position="173"/>
        <end position="184"/>
    </location>
</feature>
<dbReference type="Ensembl" id="ENSMPUT00000014278.1">
    <property type="protein sequence ID" value="ENSMPUP00000014055.1"/>
    <property type="gene ID" value="ENSMPUG00000014162.1"/>
</dbReference>
<accession>M3YRU5</accession>
<dbReference type="EMBL" id="AEYP01006409">
    <property type="status" value="NOT_ANNOTATED_CDS"/>
    <property type="molecule type" value="Genomic_DNA"/>
</dbReference>
<proteinExistence type="predicted"/>
<dbReference type="EMBL" id="AEYP01006408">
    <property type="status" value="NOT_ANNOTATED_CDS"/>
    <property type="molecule type" value="Genomic_DNA"/>
</dbReference>
<feature type="region of interest" description="Disordered" evidence="1">
    <location>
        <begin position="47"/>
        <end position="79"/>
    </location>
</feature>